<dbReference type="CDD" id="cd07133">
    <property type="entry name" value="ALDH_CALDH_CalB"/>
    <property type="match status" value="1"/>
</dbReference>
<sequence>MNIENNRLHQHTEVAQLQPLFEAQLRAFNKNKYPAVNERKAQLQALKRAMLAWQDELVAAISKDFGHRSEDETRLCEVLTLVEAIDSTIKYLARWCKPSARSTALIFQPASNKVVYQPLGVVGIMVPWNYPLYLSLSPLITAIAAGNRVMLKLSEHTPYFNHCLVQLLAEVFSEDQVAVTTGVADVSTAFSQLPFNHLFFTGSTAVGRLVMRAAAANLTPVTLELGGKSPVIIGDTIDLEMAAERICFGKSLNAGQTCVAPDYILCPEHKKQAFISAYQNAFARMYPSIKDNSDYTAIINDGQLQRLQALLQEARAAGASCTTINPANEDLSDSRKMPPVLIENAGVDTRVMTEEIFGPLLPIISYESLQQAVDYINARPRPLALYLFSLDKNEHARVIQDTHSGGVCINNTMTHLAQVDLPFGGIGESGMGHYHGFEGFQTFSKAKAVQTLGKLNGGKLLYPPYGRSIHRLFYKLFVK</sequence>
<dbReference type="Proteomes" id="UP001447008">
    <property type="component" value="Unassembled WGS sequence"/>
</dbReference>
<evidence type="ECO:0000259" key="7">
    <source>
        <dbReference type="Pfam" id="PF00171"/>
    </source>
</evidence>
<dbReference type="PANTHER" id="PTHR43570">
    <property type="entry name" value="ALDEHYDE DEHYDROGENASE"/>
    <property type="match status" value="1"/>
</dbReference>
<dbReference type="Gene3D" id="3.40.309.10">
    <property type="entry name" value="Aldehyde Dehydrogenase, Chain A, domain 2"/>
    <property type="match status" value="1"/>
</dbReference>
<evidence type="ECO:0000256" key="6">
    <source>
        <dbReference type="RuleBase" id="RU003345"/>
    </source>
</evidence>
<dbReference type="SUPFAM" id="SSF53720">
    <property type="entry name" value="ALDH-like"/>
    <property type="match status" value="1"/>
</dbReference>
<feature type="domain" description="Aldehyde dehydrogenase" evidence="7">
    <location>
        <begin position="15"/>
        <end position="449"/>
    </location>
</feature>
<protein>
    <recommendedName>
        <fullName evidence="4">Aldehyde dehydrogenase</fullName>
    </recommendedName>
</protein>
<dbReference type="Gene3D" id="3.40.605.10">
    <property type="entry name" value="Aldehyde Dehydrogenase, Chain A, domain 1"/>
    <property type="match status" value="1"/>
</dbReference>
<feature type="active site" evidence="5">
    <location>
        <position position="224"/>
    </location>
</feature>
<dbReference type="InterPro" id="IPR029510">
    <property type="entry name" value="Ald_DH_CS_GLU"/>
</dbReference>
<evidence type="ECO:0000256" key="5">
    <source>
        <dbReference type="PROSITE-ProRule" id="PRU10007"/>
    </source>
</evidence>
<comment type="caution">
    <text evidence="8">The sequence shown here is derived from an EMBL/GenBank/DDBJ whole genome shotgun (WGS) entry which is preliminary data.</text>
</comment>
<gene>
    <name evidence="8" type="ORF">WCN91_04875</name>
</gene>
<dbReference type="PANTHER" id="PTHR43570:SF20">
    <property type="entry name" value="ALDEHYDE DEHYDROGENASE ALDX-RELATED"/>
    <property type="match status" value="1"/>
</dbReference>
<dbReference type="PROSITE" id="PS00687">
    <property type="entry name" value="ALDEHYDE_DEHYDR_GLU"/>
    <property type="match status" value="1"/>
</dbReference>
<organism evidence="8 9">
    <name type="scientific">Pseudoalteromonas qingdaonensis</name>
    <dbReference type="NCBI Taxonomy" id="3131913"/>
    <lineage>
        <taxon>Bacteria</taxon>
        <taxon>Pseudomonadati</taxon>
        <taxon>Pseudomonadota</taxon>
        <taxon>Gammaproteobacteria</taxon>
        <taxon>Alteromonadales</taxon>
        <taxon>Pseudoalteromonadaceae</taxon>
        <taxon>Pseudoalteromonas</taxon>
    </lineage>
</organism>
<proteinExistence type="inferred from homology"/>
<keyword evidence="3" id="KW-0520">NAD</keyword>
<comment type="similarity">
    <text evidence="1 4 6">Belongs to the aldehyde dehydrogenase family.</text>
</comment>
<dbReference type="Pfam" id="PF00171">
    <property type="entry name" value="Aldedh"/>
    <property type="match status" value="1"/>
</dbReference>
<accession>A0ABU9MXJ7</accession>
<evidence type="ECO:0000256" key="2">
    <source>
        <dbReference type="ARBA" id="ARBA00023002"/>
    </source>
</evidence>
<evidence type="ECO:0000256" key="1">
    <source>
        <dbReference type="ARBA" id="ARBA00009986"/>
    </source>
</evidence>
<dbReference type="EMBL" id="JBCGCU010000004">
    <property type="protein sequence ID" value="MEM0514760.1"/>
    <property type="molecule type" value="Genomic_DNA"/>
</dbReference>
<evidence type="ECO:0000256" key="4">
    <source>
        <dbReference type="PIRNR" id="PIRNR036492"/>
    </source>
</evidence>
<dbReference type="InterPro" id="IPR016161">
    <property type="entry name" value="Ald_DH/histidinol_DH"/>
</dbReference>
<evidence type="ECO:0000313" key="9">
    <source>
        <dbReference type="Proteomes" id="UP001447008"/>
    </source>
</evidence>
<name>A0ABU9MXJ7_9GAMM</name>
<dbReference type="PIRSF" id="PIRSF036492">
    <property type="entry name" value="ALDH"/>
    <property type="match status" value="1"/>
</dbReference>
<evidence type="ECO:0000313" key="8">
    <source>
        <dbReference type="EMBL" id="MEM0514760.1"/>
    </source>
</evidence>
<keyword evidence="9" id="KW-1185">Reference proteome</keyword>
<dbReference type="RefSeq" id="WP_342676832.1">
    <property type="nucleotide sequence ID" value="NZ_JBCGCU010000004.1"/>
</dbReference>
<evidence type="ECO:0000256" key="3">
    <source>
        <dbReference type="ARBA" id="ARBA00023027"/>
    </source>
</evidence>
<reference evidence="8 9" key="1">
    <citation type="submission" date="2024-03" db="EMBL/GenBank/DDBJ databases">
        <title>Pseudoalteromonas qingdaonensis sp. nov., isolated from the intestines of marine benthic organisms.</title>
        <authorList>
            <person name="Lin X."/>
            <person name="Fang S."/>
            <person name="Hu X."/>
        </authorList>
    </citation>
    <scope>NUCLEOTIDE SEQUENCE [LARGE SCALE GENOMIC DNA]</scope>
    <source>
        <strain evidence="8 9">YIC-827</strain>
    </source>
</reference>
<dbReference type="InterPro" id="IPR016162">
    <property type="entry name" value="Ald_DH_N"/>
</dbReference>
<keyword evidence="2 4" id="KW-0560">Oxidoreductase</keyword>
<dbReference type="GO" id="GO:0050269">
    <property type="term" value="F:coniferyl-aldehyde dehydrogenase [NAD(P)+] activity"/>
    <property type="evidence" value="ECO:0007669"/>
    <property type="project" value="UniProtKB-EC"/>
</dbReference>
<dbReference type="InterPro" id="IPR016163">
    <property type="entry name" value="Ald_DH_C"/>
</dbReference>
<dbReference type="InterPro" id="IPR015590">
    <property type="entry name" value="Aldehyde_DH_dom"/>
</dbReference>
<dbReference type="InterPro" id="IPR012394">
    <property type="entry name" value="Aldehyde_DH_NAD(P)"/>
</dbReference>